<feature type="region of interest" description="Disordered" evidence="2">
    <location>
        <begin position="124"/>
        <end position="197"/>
    </location>
</feature>
<evidence type="ECO:0000256" key="2">
    <source>
        <dbReference type="SAM" id="MobiDB-lite"/>
    </source>
</evidence>
<dbReference type="EMBL" id="VDMD01000006">
    <property type="protein sequence ID" value="TRM65101.1"/>
    <property type="molecule type" value="Genomic_DNA"/>
</dbReference>
<dbReference type="Proteomes" id="UP000320762">
    <property type="component" value="Unassembled WGS sequence"/>
</dbReference>
<reference evidence="4 5" key="1">
    <citation type="journal article" date="2019" name="New Phytol.">
        <title>Comparative genomics reveals unique wood-decay strategies and fruiting body development in the Schizophyllaceae.</title>
        <authorList>
            <person name="Almasi E."/>
            <person name="Sahu N."/>
            <person name="Krizsan K."/>
            <person name="Balint B."/>
            <person name="Kovacs G.M."/>
            <person name="Kiss B."/>
            <person name="Cseklye J."/>
            <person name="Drula E."/>
            <person name="Henrissat B."/>
            <person name="Nagy I."/>
            <person name="Chovatia M."/>
            <person name="Adam C."/>
            <person name="LaButti K."/>
            <person name="Lipzen A."/>
            <person name="Riley R."/>
            <person name="Grigoriev I.V."/>
            <person name="Nagy L.G."/>
        </authorList>
    </citation>
    <scope>NUCLEOTIDE SEQUENCE [LARGE SCALE GENOMIC DNA]</scope>
    <source>
        <strain evidence="4 5">NL-1724</strain>
    </source>
</reference>
<feature type="domain" description="C2H2-type" evidence="3">
    <location>
        <begin position="68"/>
        <end position="92"/>
    </location>
</feature>
<evidence type="ECO:0000313" key="5">
    <source>
        <dbReference type="Proteomes" id="UP000320762"/>
    </source>
</evidence>
<dbReference type="AlphaFoldDB" id="A0A550CJW3"/>
<name>A0A550CJW3_9AGAR</name>
<gene>
    <name evidence="4" type="ORF">BD626DRAFT_240814</name>
</gene>
<sequence>MPTVRQTIPKVHSSLHLSSFSFIKPPQAELARHTYEYPQQCTTCVFALYSVQACRGAHFGLLVLTLAFACGHPGCDARFNARSNALRHRHIHGVEFVRAVDAAEREARETRSETRGDAVFMETIVGQETPASATGGNPRPASLKWMPLNQTARRYTPYELSERRREGASVSLGESSQPNTTQQTEEDLSPAAGQSAS</sequence>
<feature type="compositionally biased region" description="Polar residues" evidence="2">
    <location>
        <begin position="172"/>
        <end position="183"/>
    </location>
</feature>
<dbReference type="InterPro" id="IPR013087">
    <property type="entry name" value="Znf_C2H2_type"/>
</dbReference>
<keyword evidence="5" id="KW-1185">Reference proteome</keyword>
<evidence type="ECO:0000313" key="4">
    <source>
        <dbReference type="EMBL" id="TRM65101.1"/>
    </source>
</evidence>
<dbReference type="GO" id="GO:0008270">
    <property type="term" value="F:zinc ion binding"/>
    <property type="evidence" value="ECO:0007669"/>
    <property type="project" value="UniProtKB-KW"/>
</dbReference>
<accession>A0A550CJW3</accession>
<keyword evidence="1" id="KW-0479">Metal-binding</keyword>
<evidence type="ECO:0000256" key="1">
    <source>
        <dbReference type="PROSITE-ProRule" id="PRU00042"/>
    </source>
</evidence>
<dbReference type="OrthoDB" id="654211at2759"/>
<dbReference type="PROSITE" id="PS50157">
    <property type="entry name" value="ZINC_FINGER_C2H2_2"/>
    <property type="match status" value="1"/>
</dbReference>
<proteinExistence type="predicted"/>
<protein>
    <recommendedName>
        <fullName evidence="3">C2H2-type domain-containing protein</fullName>
    </recommendedName>
</protein>
<evidence type="ECO:0000259" key="3">
    <source>
        <dbReference type="PROSITE" id="PS50157"/>
    </source>
</evidence>
<comment type="caution">
    <text evidence="4">The sequence shown here is derived from an EMBL/GenBank/DDBJ whole genome shotgun (WGS) entry which is preliminary data.</text>
</comment>
<organism evidence="4 5">
    <name type="scientific">Schizophyllum amplum</name>
    <dbReference type="NCBI Taxonomy" id="97359"/>
    <lineage>
        <taxon>Eukaryota</taxon>
        <taxon>Fungi</taxon>
        <taxon>Dikarya</taxon>
        <taxon>Basidiomycota</taxon>
        <taxon>Agaricomycotina</taxon>
        <taxon>Agaricomycetes</taxon>
        <taxon>Agaricomycetidae</taxon>
        <taxon>Agaricales</taxon>
        <taxon>Schizophyllaceae</taxon>
        <taxon>Schizophyllum</taxon>
    </lineage>
</organism>
<dbReference type="PROSITE" id="PS00028">
    <property type="entry name" value="ZINC_FINGER_C2H2_1"/>
    <property type="match status" value="1"/>
</dbReference>
<keyword evidence="1" id="KW-0862">Zinc</keyword>
<keyword evidence="1" id="KW-0863">Zinc-finger</keyword>